<dbReference type="SUPFAM" id="SSF54637">
    <property type="entry name" value="Thioesterase/thiol ester dehydrase-isomerase"/>
    <property type="match status" value="2"/>
</dbReference>
<organism evidence="6 7">
    <name type="scientific">Mycobacterium tuberculosis CAS/NITR204</name>
    <dbReference type="NCBI Taxonomy" id="1310114"/>
    <lineage>
        <taxon>Bacteria</taxon>
        <taxon>Bacillati</taxon>
        <taxon>Actinomycetota</taxon>
        <taxon>Actinomycetes</taxon>
        <taxon>Mycobacteriales</taxon>
        <taxon>Mycobacteriaceae</taxon>
        <taxon>Mycobacterium</taxon>
        <taxon>Mycobacterium tuberculosis complex</taxon>
    </lineage>
</organism>
<feature type="domain" description="Acyl-CoA thioesterase 2 C-terminal" evidence="4">
    <location>
        <begin position="141"/>
        <end position="269"/>
    </location>
</feature>
<dbReference type="KEGG" id="mtuc:J113_18180"/>
<dbReference type="AlphaFoldDB" id="R4M8N8"/>
<evidence type="ECO:0000256" key="1">
    <source>
        <dbReference type="ARBA" id="ARBA00006538"/>
    </source>
</evidence>
<dbReference type="GO" id="GO:0009062">
    <property type="term" value="P:fatty acid catabolic process"/>
    <property type="evidence" value="ECO:0007669"/>
    <property type="project" value="TreeGrafter"/>
</dbReference>
<evidence type="ECO:0000313" key="7">
    <source>
        <dbReference type="Proteomes" id="UP000013548"/>
    </source>
</evidence>
<comment type="similarity">
    <text evidence="1">Belongs to the C/M/P thioester hydrolase family.</text>
</comment>
<accession>R4M8N8</accession>
<dbReference type="PATRIC" id="fig|1310114.3.peg.3836"/>
<dbReference type="EMBL" id="CP005386">
    <property type="protein sequence ID" value="AGL28059.1"/>
    <property type="molecule type" value="Genomic_DNA"/>
</dbReference>
<dbReference type="InterPro" id="IPR042171">
    <property type="entry name" value="Acyl-CoA_hotdog"/>
</dbReference>
<dbReference type="GO" id="GO:0047617">
    <property type="term" value="F:fatty acyl-CoA hydrolase activity"/>
    <property type="evidence" value="ECO:0007669"/>
    <property type="project" value="InterPro"/>
</dbReference>
<dbReference type="InterPro" id="IPR025652">
    <property type="entry name" value="TesB_C"/>
</dbReference>
<dbReference type="FunFam" id="2.40.160.210:FF:000008">
    <property type="entry name" value="Acyl-CoA thioesterase II"/>
    <property type="match status" value="1"/>
</dbReference>
<dbReference type="GO" id="GO:0006637">
    <property type="term" value="P:acyl-CoA metabolic process"/>
    <property type="evidence" value="ECO:0007669"/>
    <property type="project" value="InterPro"/>
</dbReference>
<dbReference type="HOGENOM" id="CLU_032690_0_0_11"/>
<evidence type="ECO:0000259" key="4">
    <source>
        <dbReference type="Pfam" id="PF02551"/>
    </source>
</evidence>
<dbReference type="Proteomes" id="UP000013548">
    <property type="component" value="Chromosome"/>
</dbReference>
<dbReference type="PANTHER" id="PTHR11066:SF34">
    <property type="entry name" value="ACYL-COENZYME A THIOESTERASE 8"/>
    <property type="match status" value="1"/>
</dbReference>
<dbReference type="PANTHER" id="PTHR11066">
    <property type="entry name" value="ACYL-COA THIOESTERASE"/>
    <property type="match status" value="1"/>
</dbReference>
<protein>
    <submittedName>
        <fullName evidence="6">Acyl-CoA thioesterase II</fullName>
    </submittedName>
</protein>
<evidence type="ECO:0000259" key="5">
    <source>
        <dbReference type="Pfam" id="PF13622"/>
    </source>
</evidence>
<reference evidence="6 7" key="1">
    <citation type="journal article" date="2013" name="Genome Announc.">
        <title>Whole-Genome Sequences of Four Clinical Isolates of Mycobacterium tuberculosis from Tamil Nadu, South India.</title>
        <authorList>
            <person name="Narayanan S."/>
            <person name="Deshpande U."/>
        </authorList>
    </citation>
    <scope>NUCLEOTIDE SEQUENCE [LARGE SCALE GENOMIC DNA]</scope>
    <source>
        <strain evidence="6 7">CAS/NITR204</strain>
    </source>
</reference>
<dbReference type="BioCyc" id="MTUB1310114:G13A2-2634-MONOMER"/>
<dbReference type="Pfam" id="PF02551">
    <property type="entry name" value="Acyl_CoA_thio"/>
    <property type="match status" value="1"/>
</dbReference>
<dbReference type="NCBIfam" id="TIGR00189">
    <property type="entry name" value="tesB"/>
    <property type="match status" value="1"/>
</dbReference>
<dbReference type="InterPro" id="IPR003703">
    <property type="entry name" value="Acyl_CoA_thio"/>
</dbReference>
<gene>
    <name evidence="6" type="ORF">J113_18180</name>
</gene>
<dbReference type="InterPro" id="IPR049449">
    <property type="entry name" value="TesB_ACOT8-like_N"/>
</dbReference>
<evidence type="ECO:0000256" key="2">
    <source>
        <dbReference type="ARBA" id="ARBA00022801"/>
    </source>
</evidence>
<sequence length="311" mass="34581">MSIEEILDLEQLEVNIYRGSVFSPESGFLQRTFGGHVAGQSLVSAVRTVDPRYMVHSLHGYFLRPGDAKERTVFLVERIRDGGSFCTRRVNAVQHGETIFSMAASFQTEQEGITHQDVMPAAPPPDGLPGLNSIKVFDDAGFRQFDEWDVCIVPRERLRLLPGKASQQQVWLRHRDPLPDDPVLHICALAYMSDLTLLGSAQVNHLDVRDQLQVASLDHAMWFMRPFRADEWLLYDQSSPSASGGRALTRGEIFTRSGEMVAAVMQEGLTRHRRGHQTGIGGCERSTGRGAGAAGRHPGARLRFEYAGPSR</sequence>
<name>R4M8N8_MYCTX</name>
<dbReference type="CDD" id="cd03444">
    <property type="entry name" value="Thioesterase_II_repeat1"/>
    <property type="match status" value="1"/>
</dbReference>
<dbReference type="Pfam" id="PF13622">
    <property type="entry name" value="4HBT_3"/>
    <property type="match status" value="1"/>
</dbReference>
<feature type="domain" description="Acyl-CoA thioesterase-like N-terminal HotDog" evidence="5">
    <location>
        <begin position="31"/>
        <end position="107"/>
    </location>
</feature>
<dbReference type="Gene3D" id="2.40.160.210">
    <property type="entry name" value="Acyl-CoA thioesterase, double hotdog domain"/>
    <property type="match status" value="1"/>
</dbReference>
<dbReference type="InterPro" id="IPR029069">
    <property type="entry name" value="HotDog_dom_sf"/>
</dbReference>
<keyword evidence="2" id="KW-0378">Hydrolase</keyword>
<feature type="region of interest" description="Disordered" evidence="3">
    <location>
        <begin position="274"/>
        <end position="311"/>
    </location>
</feature>
<proteinExistence type="inferred from homology"/>
<evidence type="ECO:0000256" key="3">
    <source>
        <dbReference type="SAM" id="MobiDB-lite"/>
    </source>
</evidence>
<dbReference type="CDD" id="cd03445">
    <property type="entry name" value="Thioesterase_II_repeat2"/>
    <property type="match status" value="1"/>
</dbReference>
<evidence type="ECO:0000313" key="6">
    <source>
        <dbReference type="EMBL" id="AGL28059.1"/>
    </source>
</evidence>